<sequence>MRFAVIVPARLQSTRLPNKPLLKIEGKTMVRRTLERVLESGVRPVVLAADDLRILEEAQGLEGVIPLMTKVEHSCGTERVLEAYQKLAGLMGPFDGIINVQGDEPFVDPKMLSALLEELPKRWDKAQFWTTVTQISEAEQDDPNVAKVVLQQNQNALIFTRQRLDQAYKHTSVYIYTPDFLSLFCSLPPSPLERAYRLEQMRALDNGHPLNCIPLPFDSVSINDERDLKKAGVTDYQIFGGP</sequence>
<dbReference type="Pfam" id="PF02348">
    <property type="entry name" value="CTP_transf_3"/>
    <property type="match status" value="1"/>
</dbReference>
<dbReference type="PANTHER" id="PTHR42866:SF2">
    <property type="entry name" value="3-DEOXY-MANNO-OCTULOSONATE CYTIDYLYLTRANSFERASE, MITOCHONDRIAL"/>
    <property type="match status" value="1"/>
</dbReference>
<name>A0A1F6GUX7_9PROT</name>
<proteinExistence type="predicted"/>
<dbReference type="GO" id="GO:0005829">
    <property type="term" value="C:cytosol"/>
    <property type="evidence" value="ECO:0007669"/>
    <property type="project" value="TreeGrafter"/>
</dbReference>
<dbReference type="GO" id="GO:0009103">
    <property type="term" value="P:lipopolysaccharide biosynthetic process"/>
    <property type="evidence" value="ECO:0007669"/>
    <property type="project" value="UniProtKB-KW"/>
</dbReference>
<dbReference type="EMBL" id="MFNF01000028">
    <property type="protein sequence ID" value="OGH01810.1"/>
    <property type="molecule type" value="Genomic_DNA"/>
</dbReference>
<evidence type="ECO:0000313" key="5">
    <source>
        <dbReference type="Proteomes" id="UP000177583"/>
    </source>
</evidence>
<dbReference type="Proteomes" id="UP000177583">
    <property type="component" value="Unassembled WGS sequence"/>
</dbReference>
<evidence type="ECO:0008006" key="6">
    <source>
        <dbReference type="Google" id="ProtNLM"/>
    </source>
</evidence>
<gene>
    <name evidence="4" type="ORF">A2557_01845</name>
</gene>
<dbReference type="InterPro" id="IPR029044">
    <property type="entry name" value="Nucleotide-diphossugar_trans"/>
</dbReference>
<protein>
    <recommendedName>
        <fullName evidence="6">3-deoxy-D-manno-octulosonate cytidylyltransferase</fullName>
    </recommendedName>
</protein>
<dbReference type="Gene3D" id="3.90.550.10">
    <property type="entry name" value="Spore Coat Polysaccharide Biosynthesis Protein SpsA, Chain A"/>
    <property type="match status" value="1"/>
</dbReference>
<dbReference type="SUPFAM" id="SSF53448">
    <property type="entry name" value="Nucleotide-diphospho-sugar transferases"/>
    <property type="match status" value="1"/>
</dbReference>
<organism evidence="4 5">
    <name type="scientific">Candidatus Lambdaproteobacteria bacterium RIFOXYD2_FULL_56_26</name>
    <dbReference type="NCBI Taxonomy" id="1817773"/>
    <lineage>
        <taxon>Bacteria</taxon>
        <taxon>Pseudomonadati</taxon>
        <taxon>Pseudomonadota</taxon>
        <taxon>Candidatus Lambdaproteobacteria</taxon>
    </lineage>
</organism>
<evidence type="ECO:0000256" key="1">
    <source>
        <dbReference type="ARBA" id="ARBA00022679"/>
    </source>
</evidence>
<keyword evidence="2" id="KW-0548">Nucleotidyltransferase</keyword>
<reference evidence="4 5" key="1">
    <citation type="journal article" date="2016" name="Nat. Commun.">
        <title>Thousands of microbial genomes shed light on interconnected biogeochemical processes in an aquifer system.</title>
        <authorList>
            <person name="Anantharaman K."/>
            <person name="Brown C.T."/>
            <person name="Hug L.A."/>
            <person name="Sharon I."/>
            <person name="Castelle C.J."/>
            <person name="Probst A.J."/>
            <person name="Thomas B.C."/>
            <person name="Singh A."/>
            <person name="Wilkins M.J."/>
            <person name="Karaoz U."/>
            <person name="Brodie E.L."/>
            <person name="Williams K.H."/>
            <person name="Hubbard S.S."/>
            <person name="Banfield J.F."/>
        </authorList>
    </citation>
    <scope>NUCLEOTIDE SEQUENCE [LARGE SCALE GENOMIC DNA]</scope>
</reference>
<dbReference type="GO" id="GO:0008690">
    <property type="term" value="F:3-deoxy-manno-octulosonate cytidylyltransferase activity"/>
    <property type="evidence" value="ECO:0007669"/>
    <property type="project" value="TreeGrafter"/>
</dbReference>
<dbReference type="InterPro" id="IPR003329">
    <property type="entry name" value="Cytidylyl_trans"/>
</dbReference>
<comment type="caution">
    <text evidence="4">The sequence shown here is derived from an EMBL/GenBank/DDBJ whole genome shotgun (WGS) entry which is preliminary data.</text>
</comment>
<evidence type="ECO:0000313" key="4">
    <source>
        <dbReference type="EMBL" id="OGH01810.1"/>
    </source>
</evidence>
<keyword evidence="3" id="KW-0448">Lipopolysaccharide biosynthesis</keyword>
<evidence type="ECO:0000256" key="3">
    <source>
        <dbReference type="ARBA" id="ARBA00022985"/>
    </source>
</evidence>
<dbReference type="AlphaFoldDB" id="A0A1F6GUX7"/>
<dbReference type="PANTHER" id="PTHR42866">
    <property type="entry name" value="3-DEOXY-MANNO-OCTULOSONATE CYTIDYLYLTRANSFERASE"/>
    <property type="match status" value="1"/>
</dbReference>
<keyword evidence="1" id="KW-0808">Transferase</keyword>
<accession>A0A1F6GUX7</accession>
<dbReference type="NCBIfam" id="NF003952">
    <property type="entry name" value="PRK05450.1-5"/>
    <property type="match status" value="1"/>
</dbReference>
<evidence type="ECO:0000256" key="2">
    <source>
        <dbReference type="ARBA" id="ARBA00022695"/>
    </source>
</evidence>